<dbReference type="CDD" id="cd06170">
    <property type="entry name" value="LuxR_C_like"/>
    <property type="match status" value="1"/>
</dbReference>
<reference evidence="6" key="1">
    <citation type="submission" date="2022-12" db="EMBL/GenBank/DDBJ databases">
        <title>Complete genome sequence of an Australian strain of Rouxiella badensis DAR84756 and resolution of the R. badensis DSM100043 and R. chamberiensis DSM28324 genomes.</title>
        <authorList>
            <person name="Paul S."/>
            <person name="Anderson P.J."/>
            <person name="Maynard G."/>
            <person name="Dyall-Smith M."/>
            <person name="Kudinha T."/>
        </authorList>
    </citation>
    <scope>NUCLEOTIDE SEQUENCE</scope>
    <source>
        <strain evidence="6">DSM 28324</strain>
    </source>
</reference>
<feature type="domain" description="HTH luxR-type" evidence="5">
    <location>
        <begin position="149"/>
        <end position="214"/>
    </location>
</feature>
<dbReference type="PANTHER" id="PTHR44688">
    <property type="entry name" value="DNA-BINDING TRANSCRIPTIONAL ACTIVATOR DEVR_DOSR"/>
    <property type="match status" value="1"/>
</dbReference>
<name>A0ABY7HW50_9GAMM</name>
<evidence type="ECO:0000256" key="4">
    <source>
        <dbReference type="ARBA" id="ARBA00023163"/>
    </source>
</evidence>
<evidence type="ECO:0000313" key="7">
    <source>
        <dbReference type="Proteomes" id="UP001164712"/>
    </source>
</evidence>
<proteinExistence type="predicted"/>
<evidence type="ECO:0000256" key="3">
    <source>
        <dbReference type="ARBA" id="ARBA00023159"/>
    </source>
</evidence>
<keyword evidence="2" id="KW-0238">DNA-binding</keyword>
<dbReference type="PROSITE" id="PS50043">
    <property type="entry name" value="HTH_LUXR_2"/>
    <property type="match status" value="1"/>
</dbReference>
<sequence length="216" mass="24864">MTPETTPSNKVLLLVTKPSLQSSALLIQLSYKLGINTKLHHINKPLDVPITDEILVIFDIAQADKKMAIHWQTALSQYHAQVKTLLLNAPEDYPFYEIERWPTISAVFYPSTGETQLTDGISSVLRDECYFSPRFTRYLVNQSGQHRYINYEQTGITQRESEILNKLRMGASNHEIAQLLFISENTVKTHLYNLFKKIAVKNRTQAVTWANENLRR</sequence>
<keyword evidence="7" id="KW-1185">Reference proteome</keyword>
<gene>
    <name evidence="6" type="primary">csgD</name>
    <name evidence="6" type="ORF">O1V66_07940</name>
</gene>
<dbReference type="Gene3D" id="3.40.50.2300">
    <property type="match status" value="1"/>
</dbReference>
<protein>
    <submittedName>
        <fullName evidence="6">Biofilm master transcriptional regulator CsgD</fullName>
    </submittedName>
</protein>
<dbReference type="Proteomes" id="UP001164712">
    <property type="component" value="Chromosome"/>
</dbReference>
<dbReference type="NCBIfam" id="NF007505">
    <property type="entry name" value="PRK10100.1"/>
    <property type="match status" value="1"/>
</dbReference>
<dbReference type="Pfam" id="PF00196">
    <property type="entry name" value="GerE"/>
    <property type="match status" value="1"/>
</dbReference>
<dbReference type="SMART" id="SM00421">
    <property type="entry name" value="HTH_LUXR"/>
    <property type="match status" value="1"/>
</dbReference>
<evidence type="ECO:0000256" key="1">
    <source>
        <dbReference type="ARBA" id="ARBA00023015"/>
    </source>
</evidence>
<evidence type="ECO:0000256" key="2">
    <source>
        <dbReference type="ARBA" id="ARBA00023125"/>
    </source>
</evidence>
<dbReference type="PANTHER" id="PTHR44688:SF16">
    <property type="entry name" value="DNA-BINDING TRANSCRIPTIONAL ACTIVATOR DEVR_DOSR"/>
    <property type="match status" value="1"/>
</dbReference>
<dbReference type="PRINTS" id="PR00038">
    <property type="entry name" value="HTHLUXR"/>
</dbReference>
<dbReference type="PROSITE" id="PS00622">
    <property type="entry name" value="HTH_LUXR_1"/>
    <property type="match status" value="1"/>
</dbReference>
<dbReference type="Gene3D" id="1.10.10.10">
    <property type="entry name" value="Winged helix-like DNA-binding domain superfamily/Winged helix DNA-binding domain"/>
    <property type="match status" value="1"/>
</dbReference>
<evidence type="ECO:0000259" key="5">
    <source>
        <dbReference type="PROSITE" id="PS50043"/>
    </source>
</evidence>
<organism evidence="6 7">
    <name type="scientific">Rouxiella chamberiensis</name>
    <dbReference type="NCBI Taxonomy" id="1513468"/>
    <lineage>
        <taxon>Bacteria</taxon>
        <taxon>Pseudomonadati</taxon>
        <taxon>Pseudomonadota</taxon>
        <taxon>Gammaproteobacteria</taxon>
        <taxon>Enterobacterales</taxon>
        <taxon>Yersiniaceae</taxon>
        <taxon>Rouxiella</taxon>
    </lineage>
</organism>
<dbReference type="EMBL" id="CP114058">
    <property type="protein sequence ID" value="WAT03026.1"/>
    <property type="molecule type" value="Genomic_DNA"/>
</dbReference>
<dbReference type="RefSeq" id="WP_045048184.1">
    <property type="nucleotide sequence ID" value="NZ_CP114058.1"/>
</dbReference>
<keyword evidence="3" id="KW-0010">Activator</keyword>
<dbReference type="InterPro" id="IPR000792">
    <property type="entry name" value="Tscrpt_reg_LuxR_C"/>
</dbReference>
<evidence type="ECO:0000313" key="6">
    <source>
        <dbReference type="EMBL" id="WAT03026.1"/>
    </source>
</evidence>
<dbReference type="InterPro" id="IPR036388">
    <property type="entry name" value="WH-like_DNA-bd_sf"/>
</dbReference>
<dbReference type="SUPFAM" id="SSF46894">
    <property type="entry name" value="C-terminal effector domain of the bipartite response regulators"/>
    <property type="match status" value="1"/>
</dbReference>
<accession>A0ABY7HW50</accession>
<dbReference type="InterPro" id="IPR016032">
    <property type="entry name" value="Sig_transdc_resp-reg_C-effctor"/>
</dbReference>
<keyword evidence="4" id="KW-0804">Transcription</keyword>
<keyword evidence="1" id="KW-0805">Transcription regulation</keyword>